<dbReference type="GO" id="GO:0006915">
    <property type="term" value="P:apoptotic process"/>
    <property type="evidence" value="ECO:0007669"/>
    <property type="project" value="TreeGrafter"/>
</dbReference>
<proteinExistence type="predicted"/>
<dbReference type="GO" id="GO:0005737">
    <property type="term" value="C:cytoplasm"/>
    <property type="evidence" value="ECO:0007669"/>
    <property type="project" value="InterPro"/>
</dbReference>
<keyword evidence="3" id="KW-1185">Reference proteome</keyword>
<organism evidence="2 3">
    <name type="scientific">Geodia barretti</name>
    <name type="common">Barrett's horny sponge</name>
    <dbReference type="NCBI Taxonomy" id="519541"/>
    <lineage>
        <taxon>Eukaryota</taxon>
        <taxon>Metazoa</taxon>
        <taxon>Porifera</taxon>
        <taxon>Demospongiae</taxon>
        <taxon>Heteroscleromorpha</taxon>
        <taxon>Tetractinellida</taxon>
        <taxon>Astrophorina</taxon>
        <taxon>Geodiidae</taxon>
        <taxon>Geodia</taxon>
    </lineage>
</organism>
<dbReference type="InterPro" id="IPR052815">
    <property type="entry name" value="PDCD2-like_regulator"/>
</dbReference>
<feature type="domain" description="Programmed cell death protein 2 C-terminal" evidence="1">
    <location>
        <begin position="59"/>
        <end position="132"/>
    </location>
</feature>
<evidence type="ECO:0000259" key="1">
    <source>
        <dbReference type="Pfam" id="PF04194"/>
    </source>
</evidence>
<dbReference type="InterPro" id="IPR007320">
    <property type="entry name" value="PDCD2_C"/>
</dbReference>
<reference evidence="2" key="1">
    <citation type="submission" date="2023-03" db="EMBL/GenBank/DDBJ databases">
        <authorList>
            <person name="Steffen K."/>
            <person name="Cardenas P."/>
        </authorList>
    </citation>
    <scope>NUCLEOTIDE SEQUENCE</scope>
</reference>
<dbReference type="Proteomes" id="UP001174909">
    <property type="component" value="Unassembled WGS sequence"/>
</dbReference>
<comment type="caution">
    <text evidence="2">The sequence shown here is derived from an EMBL/GenBank/DDBJ whole genome shotgun (WGS) entry which is preliminary data.</text>
</comment>
<dbReference type="EMBL" id="CASHTH010002381">
    <property type="protein sequence ID" value="CAI8029109.1"/>
    <property type="molecule type" value="Genomic_DNA"/>
</dbReference>
<gene>
    <name evidence="2" type="ORF">GBAR_LOCUS16557</name>
</gene>
<accession>A0AA35WQK1</accession>
<evidence type="ECO:0000313" key="2">
    <source>
        <dbReference type="EMBL" id="CAI8029109.1"/>
    </source>
</evidence>
<name>A0AA35WQK1_GEOBA</name>
<sequence length="187" mass="21125">MYMYVVEQPTEWKPSDLKQVEELLQKYKTENEDGFDVPSSLEGGSGCEAYEKTVARHGDRAFHKLKKRLSLCPNQVLRYCWKGEPLLIGDSNRPPDPSQITCKTCGSKSVFEFQLMPPLVYLLRPTEKGKREKESVGGTAVLVVAWSLEQWPCTVVLRAVGVVKMMVGSGRSRFGLWLIQSRNLSVN</sequence>
<dbReference type="Pfam" id="PF04194">
    <property type="entry name" value="PDCD2_C"/>
    <property type="match status" value="1"/>
</dbReference>
<dbReference type="PANTHER" id="PTHR46421">
    <property type="entry name" value="PROGRAMMED CELL DEATH PROTEIN 2-LIKE"/>
    <property type="match status" value="1"/>
</dbReference>
<dbReference type="PANTHER" id="PTHR46421:SF1">
    <property type="entry name" value="PROGRAMMED CELL DEATH PROTEIN 2-LIKE"/>
    <property type="match status" value="1"/>
</dbReference>
<evidence type="ECO:0000313" key="3">
    <source>
        <dbReference type="Proteomes" id="UP001174909"/>
    </source>
</evidence>
<dbReference type="AlphaFoldDB" id="A0AA35WQK1"/>
<protein>
    <submittedName>
        <fullName evidence="2">Programmed cell death protein 2-like</fullName>
    </submittedName>
</protein>